<dbReference type="EMBL" id="JAINDJ010000006">
    <property type="protein sequence ID" value="KAG9444124.1"/>
    <property type="molecule type" value="Genomic_DNA"/>
</dbReference>
<feature type="region of interest" description="Disordered" evidence="1">
    <location>
        <begin position="56"/>
        <end position="85"/>
    </location>
</feature>
<protein>
    <submittedName>
        <fullName evidence="2">Uncharacterized protein</fullName>
    </submittedName>
</protein>
<dbReference type="Proteomes" id="UP000825729">
    <property type="component" value="Unassembled WGS sequence"/>
</dbReference>
<sequence>MRVSGGGGVTVSMWVFASETVQIGNREIAKQGKRSRTAAPYQQQSAVRSAIGAGAHGGVNISAKSGTGSATNIPPWSRSETRQSSDRGLAFAYIIELSLRQTFSPLSPSWTPPEETDRRLFTERRRH</sequence>
<evidence type="ECO:0000313" key="2">
    <source>
        <dbReference type="EMBL" id="KAG9444124.1"/>
    </source>
</evidence>
<feature type="compositionally biased region" description="Basic and acidic residues" evidence="1">
    <location>
        <begin position="115"/>
        <end position="127"/>
    </location>
</feature>
<proteinExistence type="predicted"/>
<evidence type="ECO:0000313" key="3">
    <source>
        <dbReference type="Proteomes" id="UP000825729"/>
    </source>
</evidence>
<name>A0AAV7E5V6_ARIFI</name>
<gene>
    <name evidence="2" type="ORF">H6P81_015464</name>
</gene>
<keyword evidence="3" id="KW-1185">Reference proteome</keyword>
<organism evidence="2 3">
    <name type="scientific">Aristolochia fimbriata</name>
    <name type="common">White veined hardy Dutchman's pipe vine</name>
    <dbReference type="NCBI Taxonomy" id="158543"/>
    <lineage>
        <taxon>Eukaryota</taxon>
        <taxon>Viridiplantae</taxon>
        <taxon>Streptophyta</taxon>
        <taxon>Embryophyta</taxon>
        <taxon>Tracheophyta</taxon>
        <taxon>Spermatophyta</taxon>
        <taxon>Magnoliopsida</taxon>
        <taxon>Magnoliidae</taxon>
        <taxon>Piperales</taxon>
        <taxon>Aristolochiaceae</taxon>
        <taxon>Aristolochia</taxon>
    </lineage>
</organism>
<dbReference type="AlphaFoldDB" id="A0AAV7E5V6"/>
<feature type="compositionally biased region" description="Polar residues" evidence="1">
    <location>
        <begin position="62"/>
        <end position="74"/>
    </location>
</feature>
<comment type="caution">
    <text evidence="2">The sequence shown here is derived from an EMBL/GenBank/DDBJ whole genome shotgun (WGS) entry which is preliminary data.</text>
</comment>
<reference evidence="2 3" key="1">
    <citation type="submission" date="2021-07" db="EMBL/GenBank/DDBJ databases">
        <title>The Aristolochia fimbriata genome: insights into angiosperm evolution, floral development and chemical biosynthesis.</title>
        <authorList>
            <person name="Jiao Y."/>
        </authorList>
    </citation>
    <scope>NUCLEOTIDE SEQUENCE [LARGE SCALE GENOMIC DNA]</scope>
    <source>
        <strain evidence="2">IBCAS-2021</strain>
        <tissue evidence="2">Leaf</tissue>
    </source>
</reference>
<feature type="region of interest" description="Disordered" evidence="1">
    <location>
        <begin position="104"/>
        <end position="127"/>
    </location>
</feature>
<evidence type="ECO:0000256" key="1">
    <source>
        <dbReference type="SAM" id="MobiDB-lite"/>
    </source>
</evidence>
<accession>A0AAV7E5V6</accession>